<evidence type="ECO:0008006" key="3">
    <source>
        <dbReference type="Google" id="ProtNLM"/>
    </source>
</evidence>
<reference evidence="1" key="1">
    <citation type="journal article" date="2020" name="Stud. Mycol.">
        <title>101 Dothideomycetes genomes: a test case for predicting lifestyles and emergence of pathogens.</title>
        <authorList>
            <person name="Haridas S."/>
            <person name="Albert R."/>
            <person name="Binder M."/>
            <person name="Bloem J."/>
            <person name="Labutti K."/>
            <person name="Salamov A."/>
            <person name="Andreopoulos B."/>
            <person name="Baker S."/>
            <person name="Barry K."/>
            <person name="Bills G."/>
            <person name="Bluhm B."/>
            <person name="Cannon C."/>
            <person name="Castanera R."/>
            <person name="Culley D."/>
            <person name="Daum C."/>
            <person name="Ezra D."/>
            <person name="Gonzalez J."/>
            <person name="Henrissat B."/>
            <person name="Kuo A."/>
            <person name="Liang C."/>
            <person name="Lipzen A."/>
            <person name="Lutzoni F."/>
            <person name="Magnuson J."/>
            <person name="Mondo S."/>
            <person name="Nolan M."/>
            <person name="Ohm R."/>
            <person name="Pangilinan J."/>
            <person name="Park H.-J."/>
            <person name="Ramirez L."/>
            <person name="Alfaro M."/>
            <person name="Sun H."/>
            <person name="Tritt A."/>
            <person name="Yoshinaga Y."/>
            <person name="Zwiers L.-H."/>
            <person name="Turgeon B."/>
            <person name="Goodwin S."/>
            <person name="Spatafora J."/>
            <person name="Crous P."/>
            <person name="Grigoriev I."/>
        </authorList>
    </citation>
    <scope>NUCLEOTIDE SEQUENCE</scope>
    <source>
        <strain evidence="1">CBS 123094</strain>
    </source>
</reference>
<dbReference type="EMBL" id="ML977707">
    <property type="protein sequence ID" value="KAF1993397.1"/>
    <property type="molecule type" value="Genomic_DNA"/>
</dbReference>
<proteinExistence type="predicted"/>
<evidence type="ECO:0000313" key="1">
    <source>
        <dbReference type="EMBL" id="KAF1993397.1"/>
    </source>
</evidence>
<accession>A0A6A5VX02</accession>
<dbReference type="AlphaFoldDB" id="A0A6A5VX02"/>
<sequence length="58" mass="6643">MAPIDEALAALKSLNLGEKINFTQIAQEYSCDRSTLSRRWRGVQVLDIKVGWNMNENF</sequence>
<organism evidence="1 2">
    <name type="scientific">Amniculicola lignicola CBS 123094</name>
    <dbReference type="NCBI Taxonomy" id="1392246"/>
    <lineage>
        <taxon>Eukaryota</taxon>
        <taxon>Fungi</taxon>
        <taxon>Dikarya</taxon>
        <taxon>Ascomycota</taxon>
        <taxon>Pezizomycotina</taxon>
        <taxon>Dothideomycetes</taxon>
        <taxon>Pleosporomycetidae</taxon>
        <taxon>Pleosporales</taxon>
        <taxon>Amniculicolaceae</taxon>
        <taxon>Amniculicola</taxon>
    </lineage>
</organism>
<keyword evidence="2" id="KW-1185">Reference proteome</keyword>
<gene>
    <name evidence="1" type="ORF">P154DRAFT_582854</name>
</gene>
<dbReference type="OrthoDB" id="3942738at2759"/>
<dbReference type="Proteomes" id="UP000799779">
    <property type="component" value="Unassembled WGS sequence"/>
</dbReference>
<protein>
    <recommendedName>
        <fullName evidence="3">HTH psq-type domain-containing protein</fullName>
    </recommendedName>
</protein>
<evidence type="ECO:0000313" key="2">
    <source>
        <dbReference type="Proteomes" id="UP000799779"/>
    </source>
</evidence>
<name>A0A6A5VX02_9PLEO</name>